<reference evidence="2 3" key="1">
    <citation type="submission" date="2016-10" db="EMBL/GenBank/DDBJ databases">
        <authorList>
            <person name="de Groot N.N."/>
        </authorList>
    </citation>
    <scope>NUCLEOTIDE SEQUENCE [LARGE SCALE GENOMIC DNA]</scope>
    <source>
        <strain evidence="2 3">DSM 14858</strain>
    </source>
</reference>
<name>A0A1H7PD42_9RHOB</name>
<feature type="region of interest" description="Disordered" evidence="1">
    <location>
        <begin position="85"/>
        <end position="107"/>
    </location>
</feature>
<evidence type="ECO:0000313" key="2">
    <source>
        <dbReference type="EMBL" id="SEL33682.1"/>
    </source>
</evidence>
<dbReference type="AlphaFoldDB" id="A0A1H7PD42"/>
<evidence type="ECO:0000313" key="3">
    <source>
        <dbReference type="Proteomes" id="UP000199283"/>
    </source>
</evidence>
<protein>
    <recommendedName>
        <fullName evidence="4">DUF4177 domain-containing protein</fullName>
    </recommendedName>
</protein>
<dbReference type="OrthoDB" id="7658888at2"/>
<dbReference type="RefSeq" id="WP_092763186.1">
    <property type="nucleotide sequence ID" value="NZ_FNZQ01000004.1"/>
</dbReference>
<dbReference type="STRING" id="188906.SAMN04488526_2500"/>
<accession>A0A1H7PD42</accession>
<keyword evidence="3" id="KW-1185">Reference proteome</keyword>
<evidence type="ECO:0008006" key="4">
    <source>
        <dbReference type="Google" id="ProtNLM"/>
    </source>
</evidence>
<dbReference type="EMBL" id="FNZQ01000004">
    <property type="protein sequence ID" value="SEL33682.1"/>
    <property type="molecule type" value="Genomic_DNA"/>
</dbReference>
<proteinExistence type="predicted"/>
<organism evidence="2 3">
    <name type="scientific">Jannaschia helgolandensis</name>
    <dbReference type="NCBI Taxonomy" id="188906"/>
    <lineage>
        <taxon>Bacteria</taxon>
        <taxon>Pseudomonadati</taxon>
        <taxon>Pseudomonadota</taxon>
        <taxon>Alphaproteobacteria</taxon>
        <taxon>Rhodobacterales</taxon>
        <taxon>Roseobacteraceae</taxon>
        <taxon>Jannaschia</taxon>
    </lineage>
</organism>
<dbReference type="Proteomes" id="UP000199283">
    <property type="component" value="Unassembled WGS sequence"/>
</dbReference>
<gene>
    <name evidence="2" type="ORF">SAMN04488526_2500</name>
</gene>
<sequence>MRHESFPAPEAFEFRVVPAPRKGERVPGLKTDEARMANTLTDVLNQMATDGWDYVRADQLPNDTSTDLTGTAPKTMILLVFRRPLPSERPRARRRPDPLVLTDPLMG</sequence>
<evidence type="ECO:0000256" key="1">
    <source>
        <dbReference type="SAM" id="MobiDB-lite"/>
    </source>
</evidence>